<sequence length="270" mass="29567">MSLARIALRIAAVEAIKGHTLVGQNVLDSPNGALDIQADGTLRTEKDKPFVSVFTDQGKAEGVTNRSLVENGLVDIVFEIGLSTAMLEHDPETKESRLVGITVPATDRTFEFFLDVVQRQIADALNDPANEWAEIYRGLHYHVVKVEYAGARNTDDGQRLAGHQMRVTIALADDPVKGEQMDEDAPFMRFLDRLDATEDVTYQTQAAMIRSLIEGQNTPWQDILKRHGLTADELLAVGLGPLAVKDDLSAPEFEVGSLEVEGADETDVTP</sequence>
<keyword evidence="2" id="KW-1185">Reference proteome</keyword>
<protein>
    <submittedName>
        <fullName evidence="1">Uncharacterized protein</fullName>
    </submittedName>
</protein>
<comment type="caution">
    <text evidence="1">The sequence shown here is derived from an EMBL/GenBank/DDBJ whole genome shotgun (WGS) entry which is preliminary data.</text>
</comment>
<evidence type="ECO:0000313" key="1">
    <source>
        <dbReference type="EMBL" id="GHA13383.1"/>
    </source>
</evidence>
<reference evidence="1" key="2">
    <citation type="submission" date="2020-09" db="EMBL/GenBank/DDBJ databases">
        <authorList>
            <person name="Sun Q."/>
            <person name="Kim S."/>
        </authorList>
    </citation>
    <scope>NUCLEOTIDE SEQUENCE</scope>
    <source>
        <strain evidence="1">KCTC 32437</strain>
    </source>
</reference>
<organism evidence="1 2">
    <name type="scientific">Devosia pacifica</name>
    <dbReference type="NCBI Taxonomy" id="1335967"/>
    <lineage>
        <taxon>Bacteria</taxon>
        <taxon>Pseudomonadati</taxon>
        <taxon>Pseudomonadota</taxon>
        <taxon>Alphaproteobacteria</taxon>
        <taxon>Hyphomicrobiales</taxon>
        <taxon>Devosiaceae</taxon>
        <taxon>Devosia</taxon>
    </lineage>
</organism>
<dbReference type="RefSeq" id="WP_189423011.1">
    <property type="nucleotide sequence ID" value="NZ_BMZE01000001.1"/>
</dbReference>
<evidence type="ECO:0000313" key="2">
    <source>
        <dbReference type="Proteomes" id="UP000646579"/>
    </source>
</evidence>
<dbReference type="AlphaFoldDB" id="A0A918VNX5"/>
<accession>A0A918VNX5</accession>
<dbReference type="EMBL" id="BMZE01000001">
    <property type="protein sequence ID" value="GHA13383.1"/>
    <property type="molecule type" value="Genomic_DNA"/>
</dbReference>
<gene>
    <name evidence="1" type="ORF">GCM10007989_04980</name>
</gene>
<proteinExistence type="predicted"/>
<name>A0A918VNX5_9HYPH</name>
<reference evidence="1" key="1">
    <citation type="journal article" date="2014" name="Int. J. Syst. Evol. Microbiol.">
        <title>Complete genome sequence of Corynebacterium casei LMG S-19264T (=DSM 44701T), isolated from a smear-ripened cheese.</title>
        <authorList>
            <consortium name="US DOE Joint Genome Institute (JGI-PGF)"/>
            <person name="Walter F."/>
            <person name="Albersmeier A."/>
            <person name="Kalinowski J."/>
            <person name="Ruckert C."/>
        </authorList>
    </citation>
    <scope>NUCLEOTIDE SEQUENCE</scope>
    <source>
        <strain evidence="1">KCTC 32437</strain>
    </source>
</reference>
<dbReference type="Proteomes" id="UP000646579">
    <property type="component" value="Unassembled WGS sequence"/>
</dbReference>